<reference evidence="1 2" key="1">
    <citation type="submission" date="2021-10" db="EMBL/GenBank/DDBJ databases">
        <authorList>
            <person name="Chen M."/>
        </authorList>
    </citation>
    <scope>NUCLEOTIDE SEQUENCE [LARGE SCALE GENOMIC DNA]</scope>
    <source>
        <strain evidence="1 2">H3-26</strain>
    </source>
</reference>
<keyword evidence="2" id="KW-1185">Reference proteome</keyword>
<dbReference type="RefSeq" id="WP_226764299.1">
    <property type="nucleotide sequence ID" value="NZ_JAJAWG010000005.1"/>
</dbReference>
<sequence>MKYLRFLLLVCWAIPVQAEWGRLFYTPEQRQQLQSSAPVASMPAARQLRRFNGELIGPRGKVQWLDGQIASVPAGVKPGSVINVRK</sequence>
<evidence type="ECO:0000313" key="2">
    <source>
        <dbReference type="Proteomes" id="UP001198034"/>
    </source>
</evidence>
<comment type="caution">
    <text evidence="1">The sequence shown here is derived from an EMBL/GenBank/DDBJ whole genome shotgun (WGS) entry which is preliminary data.</text>
</comment>
<name>A0ABS8BLH1_9NEIS</name>
<proteinExistence type="predicted"/>
<organism evidence="1 2">
    <name type="scientific">Deefgea salmonis</name>
    <dbReference type="NCBI Taxonomy" id="2875502"/>
    <lineage>
        <taxon>Bacteria</taxon>
        <taxon>Pseudomonadati</taxon>
        <taxon>Pseudomonadota</taxon>
        <taxon>Betaproteobacteria</taxon>
        <taxon>Neisseriales</taxon>
        <taxon>Chitinibacteraceae</taxon>
        <taxon>Deefgea</taxon>
    </lineage>
</organism>
<accession>A0ABS8BLH1</accession>
<gene>
    <name evidence="1" type="ORF">LG219_09760</name>
</gene>
<protein>
    <submittedName>
        <fullName evidence="1">Uncharacterized protein</fullName>
    </submittedName>
</protein>
<dbReference type="EMBL" id="JAJAWG010000005">
    <property type="protein sequence ID" value="MCB5196554.1"/>
    <property type="molecule type" value="Genomic_DNA"/>
</dbReference>
<evidence type="ECO:0000313" key="1">
    <source>
        <dbReference type="EMBL" id="MCB5196554.1"/>
    </source>
</evidence>
<dbReference type="Proteomes" id="UP001198034">
    <property type="component" value="Unassembled WGS sequence"/>
</dbReference>